<organism evidence="1 2">
    <name type="scientific">Haemophilus influenzae</name>
    <dbReference type="NCBI Taxonomy" id="727"/>
    <lineage>
        <taxon>Bacteria</taxon>
        <taxon>Pseudomonadati</taxon>
        <taxon>Pseudomonadota</taxon>
        <taxon>Gammaproteobacteria</taxon>
        <taxon>Pasteurellales</taxon>
        <taxon>Pasteurellaceae</taxon>
        <taxon>Haemophilus</taxon>
    </lineage>
</organism>
<evidence type="ECO:0008006" key="3">
    <source>
        <dbReference type="Google" id="ProtNLM"/>
    </source>
</evidence>
<dbReference type="Proteomes" id="UP000238532">
    <property type="component" value="Unassembled WGS sequence"/>
</dbReference>
<dbReference type="RefSeq" id="WP_181144378.1">
    <property type="nucleotide sequence ID" value="NZ_CP135913.1"/>
</dbReference>
<sequence>MIIPMMKNAGGVFCPADEMYLPDLQSFKNGEIYEIELKRTRNPAFHRKVFAFFKFCFNHWAADKTEWEHFDERKQFDTFRKHLTVLAGFYESTYNIKGDLRIEAQSLSYGNMEQAEFESCYKALISAAIKHIFNDTTDENTLNQLYAFFG</sequence>
<gene>
    <name evidence="1" type="ORF">BV102_00396</name>
</gene>
<evidence type="ECO:0000313" key="2">
    <source>
        <dbReference type="Proteomes" id="UP000238532"/>
    </source>
</evidence>
<reference evidence="1 2" key="1">
    <citation type="submission" date="2017-04" db="EMBL/GenBank/DDBJ databases">
        <title>Haemophilus influenzae in COPD genome sequencing project.</title>
        <authorList>
            <person name="Murphy T.F."/>
            <person name="Kong Y."/>
            <person name="Nadendla S."/>
            <person name="Tettelin H."/>
            <person name="Pettigrew M."/>
        </authorList>
    </citation>
    <scope>NUCLEOTIDE SEQUENCE [LARGE SCALE GENOMIC DNA]</scope>
    <source>
        <strain evidence="1 2">56P127H1</strain>
    </source>
</reference>
<name>A0A2S9RQX4_HAEIF</name>
<protein>
    <recommendedName>
        <fullName evidence="3">DUF1367 family protein</fullName>
    </recommendedName>
</protein>
<accession>A0A2S9RQX4</accession>
<dbReference type="EMBL" id="NEBY01000148">
    <property type="protein sequence ID" value="PRJ63193.1"/>
    <property type="molecule type" value="Genomic_DNA"/>
</dbReference>
<evidence type="ECO:0000313" key="1">
    <source>
        <dbReference type="EMBL" id="PRJ63193.1"/>
    </source>
</evidence>
<proteinExistence type="predicted"/>
<dbReference type="InterPro" id="IPR009797">
    <property type="entry name" value="DUF1367"/>
</dbReference>
<dbReference type="Pfam" id="PF07105">
    <property type="entry name" value="DUF1367"/>
    <property type="match status" value="2"/>
</dbReference>
<comment type="caution">
    <text evidence="1">The sequence shown here is derived from an EMBL/GenBank/DDBJ whole genome shotgun (WGS) entry which is preliminary data.</text>
</comment>
<dbReference type="AlphaFoldDB" id="A0A2S9RQX4"/>